<accession>A0A8H6QEL8</accession>
<evidence type="ECO:0000313" key="1">
    <source>
        <dbReference type="EMBL" id="KAF7171189.1"/>
    </source>
</evidence>
<comment type="caution">
    <text evidence="1">The sequence shown here is derived from an EMBL/GenBank/DDBJ whole genome shotgun (WGS) entry which is preliminary data.</text>
</comment>
<sequence length="170" mass="18559">MRMQLIQPSSRLRPPLCGLSPKVQFARRGVPDPGRVWPVSPRHTRAERHHRNQGGNSQIYIHALADLGSTHVLFNSTISAAQRNGSALIRFVVDTPTSNRLIQAKRALVTIPTTLTNMAPFDLDACERDILSRFSGPGLWVGLAMVNGLPAGTCYTNVGTNTFYGSTIPV</sequence>
<dbReference type="InterPro" id="IPR036188">
    <property type="entry name" value="FAD/NAD-bd_sf"/>
</dbReference>
<name>A0A8H6QEL8_9EURO</name>
<organism evidence="1 2">
    <name type="scientific">Aspergillus hiratsukae</name>
    <dbReference type="NCBI Taxonomy" id="1194566"/>
    <lineage>
        <taxon>Eukaryota</taxon>
        <taxon>Fungi</taxon>
        <taxon>Dikarya</taxon>
        <taxon>Ascomycota</taxon>
        <taxon>Pezizomycotina</taxon>
        <taxon>Eurotiomycetes</taxon>
        <taxon>Eurotiomycetidae</taxon>
        <taxon>Eurotiales</taxon>
        <taxon>Aspergillaceae</taxon>
        <taxon>Aspergillus</taxon>
        <taxon>Aspergillus subgen. Fumigati</taxon>
    </lineage>
</organism>
<proteinExistence type="predicted"/>
<reference evidence="1" key="1">
    <citation type="submission" date="2020-06" db="EMBL/GenBank/DDBJ databases">
        <title>Draft genome sequences of strains closely related to Aspergillus parafelis and Aspergillus hiratsukae.</title>
        <authorList>
            <person name="Dos Santos R.A.C."/>
            <person name="Rivero-Menendez O."/>
            <person name="Steenwyk J.L."/>
            <person name="Mead M.E."/>
            <person name="Goldman G.H."/>
            <person name="Alastruey-Izquierdo A."/>
            <person name="Rokas A."/>
        </authorList>
    </citation>
    <scope>NUCLEOTIDE SEQUENCE</scope>
    <source>
        <strain evidence="1">CNM-CM6106</strain>
    </source>
</reference>
<dbReference type="Gene3D" id="3.50.50.60">
    <property type="entry name" value="FAD/NAD(P)-binding domain"/>
    <property type="match status" value="1"/>
</dbReference>
<dbReference type="Gene3D" id="3.30.70.1990">
    <property type="match status" value="1"/>
</dbReference>
<dbReference type="Proteomes" id="UP000662466">
    <property type="component" value="Unassembled WGS sequence"/>
</dbReference>
<dbReference type="AlphaFoldDB" id="A0A8H6QEL8"/>
<gene>
    <name evidence="1" type="ORF">CNMCM6106_005644</name>
</gene>
<protein>
    <submittedName>
        <fullName evidence="1">Uncharacterized protein</fullName>
    </submittedName>
</protein>
<evidence type="ECO:0000313" key="2">
    <source>
        <dbReference type="Proteomes" id="UP000662466"/>
    </source>
</evidence>
<dbReference type="EMBL" id="JACBAF010001946">
    <property type="protein sequence ID" value="KAF7171189.1"/>
    <property type="molecule type" value="Genomic_DNA"/>
</dbReference>